<keyword evidence="7 12" id="KW-1133">Transmembrane helix</keyword>
<accession>A0A5C8ZHH6</accession>
<evidence type="ECO:0000256" key="1">
    <source>
        <dbReference type="ARBA" id="ARBA00004651"/>
    </source>
</evidence>
<evidence type="ECO:0000256" key="4">
    <source>
        <dbReference type="ARBA" id="ARBA00022475"/>
    </source>
</evidence>
<reference evidence="13 14" key="1">
    <citation type="submission" date="2019-07" db="EMBL/GenBank/DDBJ databases">
        <title>Quadrisphaera sp. strain DD2A genome sequencing and assembly.</title>
        <authorList>
            <person name="Kim I."/>
        </authorList>
    </citation>
    <scope>NUCLEOTIDE SEQUENCE [LARGE SCALE GENOMIC DNA]</scope>
    <source>
        <strain evidence="13 14">DD2A</strain>
    </source>
</reference>
<dbReference type="GO" id="GO:0000287">
    <property type="term" value="F:magnesium ion binding"/>
    <property type="evidence" value="ECO:0007669"/>
    <property type="project" value="TreeGrafter"/>
</dbReference>
<dbReference type="FunFam" id="1.20.58.340:FF:000004">
    <property type="entry name" value="Magnesium transport protein CorA"/>
    <property type="match status" value="1"/>
</dbReference>
<dbReference type="InterPro" id="IPR045861">
    <property type="entry name" value="CorA_cytoplasmic_dom"/>
</dbReference>
<dbReference type="Gene3D" id="3.30.460.20">
    <property type="entry name" value="CorA soluble domain-like"/>
    <property type="match status" value="1"/>
</dbReference>
<feature type="transmembrane region" description="Helical" evidence="12">
    <location>
        <begin position="274"/>
        <end position="293"/>
    </location>
</feature>
<gene>
    <name evidence="13" type="ORF">FMM08_07515</name>
</gene>
<sequence length="331" mass="36482">MARVIAGTWVWGPEGHHQVEDWQGALSGCQDGGEGFVWIGMDEPDPDELQRLAHELHLHPLAVEDAVHGGQRPKVDRYDDDSLLVVLRPLEYDEPTSSVETRELTMFVGPHYVVSVRRGGHTPLKSVRYTLDAAPGPLRASAMGALHGVLDAVVDHFVVVADELGDDLDDLERRVFTGAGGAPGDVDAADIYRLKREVSEARRAVAPLVEPVASLARGEVAGVTKRLRPFFADVLDHLMRTEDRVAGYERSLTDILNVHLAQVSVQQNADSRKISAWAAMALVPTLIAGIYGMNFDVIPELKWHYGYPYALGLMVVVCLVLWRAFKRSGWL</sequence>
<keyword evidence="8" id="KW-0406">Ion transport</keyword>
<dbReference type="SUPFAM" id="SSF143865">
    <property type="entry name" value="CorA soluble domain-like"/>
    <property type="match status" value="1"/>
</dbReference>
<keyword evidence="4" id="KW-1003">Cell membrane</keyword>
<evidence type="ECO:0000256" key="11">
    <source>
        <dbReference type="ARBA" id="ARBA00045497"/>
    </source>
</evidence>
<keyword evidence="6" id="KW-0460">Magnesium</keyword>
<keyword evidence="9 12" id="KW-0472">Membrane</keyword>
<evidence type="ECO:0000256" key="12">
    <source>
        <dbReference type="SAM" id="Phobius"/>
    </source>
</evidence>
<dbReference type="GO" id="GO:0050897">
    <property type="term" value="F:cobalt ion binding"/>
    <property type="evidence" value="ECO:0007669"/>
    <property type="project" value="TreeGrafter"/>
</dbReference>
<comment type="caution">
    <text evidence="13">The sequence shown here is derived from an EMBL/GenBank/DDBJ whole genome shotgun (WGS) entry which is preliminary data.</text>
</comment>
<evidence type="ECO:0000256" key="10">
    <source>
        <dbReference type="ARBA" id="ARBA00034269"/>
    </source>
</evidence>
<evidence type="ECO:0000313" key="14">
    <source>
        <dbReference type="Proteomes" id="UP000321234"/>
    </source>
</evidence>
<proteinExistence type="inferred from homology"/>
<comment type="catalytic activity">
    <reaction evidence="10">
        <text>Mg(2+)(in) = Mg(2+)(out)</text>
        <dbReference type="Rhea" id="RHEA:29827"/>
        <dbReference type="ChEBI" id="CHEBI:18420"/>
    </reaction>
</comment>
<evidence type="ECO:0000256" key="5">
    <source>
        <dbReference type="ARBA" id="ARBA00022692"/>
    </source>
</evidence>
<dbReference type="SUPFAM" id="SSF144083">
    <property type="entry name" value="Magnesium transport protein CorA, transmembrane region"/>
    <property type="match status" value="1"/>
</dbReference>
<dbReference type="InterPro" id="IPR045863">
    <property type="entry name" value="CorA_TM1_TM2"/>
</dbReference>
<feature type="transmembrane region" description="Helical" evidence="12">
    <location>
        <begin position="305"/>
        <end position="325"/>
    </location>
</feature>
<keyword evidence="14" id="KW-1185">Reference proteome</keyword>
<dbReference type="Proteomes" id="UP000321234">
    <property type="component" value="Unassembled WGS sequence"/>
</dbReference>
<comment type="function">
    <text evidence="11">Mediates influx of magnesium ions. Alternates between open and closed states. Activated by low cytoplasmic Mg(2+) levels. Inactive when cytoplasmic Mg(2+) levels are high.</text>
</comment>
<dbReference type="AlphaFoldDB" id="A0A5C8ZHH6"/>
<dbReference type="InterPro" id="IPR002523">
    <property type="entry name" value="MgTranspt_CorA/ZnTranspt_ZntB"/>
</dbReference>
<dbReference type="GO" id="GO:0015087">
    <property type="term" value="F:cobalt ion transmembrane transporter activity"/>
    <property type="evidence" value="ECO:0007669"/>
    <property type="project" value="TreeGrafter"/>
</dbReference>
<organism evidence="13 14">
    <name type="scientific">Quadrisphaera setariae</name>
    <dbReference type="NCBI Taxonomy" id="2593304"/>
    <lineage>
        <taxon>Bacteria</taxon>
        <taxon>Bacillati</taxon>
        <taxon>Actinomycetota</taxon>
        <taxon>Actinomycetes</taxon>
        <taxon>Kineosporiales</taxon>
        <taxon>Kineosporiaceae</taxon>
        <taxon>Quadrisphaera</taxon>
    </lineage>
</organism>
<comment type="similarity">
    <text evidence="2">Belongs to the CorA metal ion transporter (MIT) (TC 1.A.35) family.</text>
</comment>
<name>A0A5C8ZHH6_9ACTN</name>
<dbReference type="EMBL" id="VKAC01000004">
    <property type="protein sequence ID" value="TXR56621.1"/>
    <property type="molecule type" value="Genomic_DNA"/>
</dbReference>
<protein>
    <submittedName>
        <fullName evidence="13">Magnesium and cobalt transport protein CorA</fullName>
    </submittedName>
</protein>
<keyword evidence="5 12" id="KW-0812">Transmembrane</keyword>
<dbReference type="GO" id="GO:0015095">
    <property type="term" value="F:magnesium ion transmembrane transporter activity"/>
    <property type="evidence" value="ECO:0007669"/>
    <property type="project" value="TreeGrafter"/>
</dbReference>
<dbReference type="PANTHER" id="PTHR46494">
    <property type="entry name" value="CORA FAMILY METAL ION TRANSPORTER (EUROFUNG)"/>
    <property type="match status" value="1"/>
</dbReference>
<comment type="subcellular location">
    <subcellularLocation>
        <location evidence="1">Cell membrane</location>
        <topology evidence="1">Multi-pass membrane protein</topology>
    </subcellularLocation>
</comment>
<dbReference type="GO" id="GO:0005886">
    <property type="term" value="C:plasma membrane"/>
    <property type="evidence" value="ECO:0007669"/>
    <property type="project" value="UniProtKB-SubCell"/>
</dbReference>
<evidence type="ECO:0000256" key="9">
    <source>
        <dbReference type="ARBA" id="ARBA00023136"/>
    </source>
</evidence>
<evidence type="ECO:0000256" key="2">
    <source>
        <dbReference type="ARBA" id="ARBA00009765"/>
    </source>
</evidence>
<evidence type="ECO:0000256" key="6">
    <source>
        <dbReference type="ARBA" id="ARBA00022842"/>
    </source>
</evidence>
<dbReference type="Gene3D" id="1.20.58.340">
    <property type="entry name" value="Magnesium transport protein CorA, transmembrane region"/>
    <property type="match status" value="2"/>
</dbReference>
<evidence type="ECO:0000256" key="7">
    <source>
        <dbReference type="ARBA" id="ARBA00022989"/>
    </source>
</evidence>
<dbReference type="Pfam" id="PF01544">
    <property type="entry name" value="CorA"/>
    <property type="match status" value="1"/>
</dbReference>
<dbReference type="CDD" id="cd12830">
    <property type="entry name" value="MtCorA-like"/>
    <property type="match status" value="1"/>
</dbReference>
<dbReference type="OrthoDB" id="9803416at2"/>
<evidence type="ECO:0000256" key="3">
    <source>
        <dbReference type="ARBA" id="ARBA00022448"/>
    </source>
</evidence>
<evidence type="ECO:0000313" key="13">
    <source>
        <dbReference type="EMBL" id="TXR56621.1"/>
    </source>
</evidence>
<dbReference type="PANTHER" id="PTHR46494:SF1">
    <property type="entry name" value="CORA FAMILY METAL ION TRANSPORTER (EUROFUNG)"/>
    <property type="match status" value="1"/>
</dbReference>
<evidence type="ECO:0000256" key="8">
    <source>
        <dbReference type="ARBA" id="ARBA00023065"/>
    </source>
</evidence>
<keyword evidence="3" id="KW-0813">Transport</keyword>